<dbReference type="SUPFAM" id="SSF56281">
    <property type="entry name" value="Metallo-hydrolase/oxidoreductase"/>
    <property type="match status" value="1"/>
</dbReference>
<gene>
    <name evidence="3" type="ORF">U1T56_10350</name>
</gene>
<protein>
    <submittedName>
        <fullName evidence="3">MBL fold metallo-hydrolase</fullName>
    </submittedName>
</protein>
<dbReference type="Gene3D" id="3.60.15.10">
    <property type="entry name" value="Ribonuclease Z/Hydroxyacylglutathione hydrolase-like"/>
    <property type="match status" value="1"/>
</dbReference>
<evidence type="ECO:0000259" key="2">
    <source>
        <dbReference type="Pfam" id="PF12706"/>
    </source>
</evidence>
<feature type="compositionally biased region" description="Low complexity" evidence="1">
    <location>
        <begin position="32"/>
        <end position="49"/>
    </location>
</feature>
<keyword evidence="4" id="KW-1185">Reference proteome</keyword>
<dbReference type="PANTHER" id="PTHR15032">
    <property type="entry name" value="N-ACYL-PHOSPHATIDYLETHANOLAMINE-HYDROLYZING PHOSPHOLIPASE D"/>
    <property type="match status" value="1"/>
</dbReference>
<dbReference type="Pfam" id="PF12706">
    <property type="entry name" value="Lactamase_B_2"/>
    <property type="match status" value="1"/>
</dbReference>
<dbReference type="InterPro" id="IPR001279">
    <property type="entry name" value="Metallo-B-lactamas"/>
</dbReference>
<dbReference type="EMBL" id="JBBLZC010000008">
    <property type="protein sequence ID" value="MEK0083553.1"/>
    <property type="molecule type" value="Genomic_DNA"/>
</dbReference>
<proteinExistence type="predicted"/>
<dbReference type="InterPro" id="IPR036866">
    <property type="entry name" value="RibonucZ/Hydroxyglut_hydro"/>
</dbReference>
<dbReference type="Proteomes" id="UP001375743">
    <property type="component" value="Unassembled WGS sequence"/>
</dbReference>
<evidence type="ECO:0000313" key="3">
    <source>
        <dbReference type="EMBL" id="MEK0083553.1"/>
    </source>
</evidence>
<reference evidence="3 4" key="1">
    <citation type="submission" date="2024-01" db="EMBL/GenBank/DDBJ databases">
        <title>Multi-omics insights into the function and evolution of sodium benzoate biodegradation pathways in Benzoatithermus flavus gen. nov., sp. nov. from hot spring.</title>
        <authorList>
            <person name="Hu C.-J."/>
            <person name="Li W.-J."/>
        </authorList>
    </citation>
    <scope>NUCLEOTIDE SEQUENCE [LARGE SCALE GENOMIC DNA]</scope>
    <source>
        <strain evidence="3 4">SYSU G07066</strain>
    </source>
</reference>
<comment type="caution">
    <text evidence="3">The sequence shown here is derived from an EMBL/GenBank/DDBJ whole genome shotgun (WGS) entry which is preliminary data.</text>
</comment>
<name>A0ABU8XT27_9PROT</name>
<organism evidence="3 4">
    <name type="scientific">Benzoatithermus flavus</name>
    <dbReference type="NCBI Taxonomy" id="3108223"/>
    <lineage>
        <taxon>Bacteria</taxon>
        <taxon>Pseudomonadati</taxon>
        <taxon>Pseudomonadota</taxon>
        <taxon>Alphaproteobacteria</taxon>
        <taxon>Geminicoccales</taxon>
        <taxon>Geminicoccaceae</taxon>
        <taxon>Benzoatithermus</taxon>
    </lineage>
</organism>
<feature type="region of interest" description="Disordered" evidence="1">
    <location>
        <begin position="32"/>
        <end position="71"/>
    </location>
</feature>
<feature type="domain" description="Metallo-beta-lactamase" evidence="2">
    <location>
        <begin position="131"/>
        <end position="328"/>
    </location>
</feature>
<sequence length="370" mass="40362">MADDTDSSAFDAPRSEARRRLLAGLAAALSSWPRRSGTAAASAAAAGSRPWHHLPDGTFRNPPGSPERGGTTGDWLRFFLRRLGPQPSRPTLPAGHVLSEAEALRELEAVRDHDSITWLGHASFLIRLGGRTILTDPFLGERASPFARFGPERFAGPGLSPERLPPIDVLLLSHNHYDHLDLCTLARLGTAGTTLIMPLRLGRYLDTKRFAKALELDWMQRVSVGGLMVTAVPAIHFSKRGLFDRNGSLWCGYHLESGDGRTLLFAGDTAYGPVFRQVAPSFRRPGLALVPIGAYEPRLLMQGSHCTPEEGVQLGRDWGAARLCGMHWGTIQLTDEPPFEPPQRFRAAAAAAGYEPEAVWTLAIGETRLL</sequence>
<accession>A0ABU8XT27</accession>
<dbReference type="PANTHER" id="PTHR15032:SF4">
    <property type="entry name" value="N-ACYL-PHOSPHATIDYLETHANOLAMINE-HYDROLYZING PHOSPHOLIPASE D"/>
    <property type="match status" value="1"/>
</dbReference>
<evidence type="ECO:0000256" key="1">
    <source>
        <dbReference type="SAM" id="MobiDB-lite"/>
    </source>
</evidence>
<evidence type="ECO:0000313" key="4">
    <source>
        <dbReference type="Proteomes" id="UP001375743"/>
    </source>
</evidence>
<dbReference type="RefSeq" id="WP_418159400.1">
    <property type="nucleotide sequence ID" value="NZ_JBBLZC010000008.1"/>
</dbReference>